<evidence type="ECO:0000313" key="2">
    <source>
        <dbReference type="EMBL" id="OGD62505.1"/>
    </source>
</evidence>
<comment type="caution">
    <text evidence="2">The sequence shown here is derived from an EMBL/GenBank/DDBJ whole genome shotgun (WGS) entry which is preliminary data.</text>
</comment>
<dbReference type="Pfam" id="PF14584">
    <property type="entry name" value="DUF4446"/>
    <property type="match status" value="1"/>
</dbReference>
<sequence length="161" mass="18196">MTIISLLSQDQIFLVAIGIAGAWLLALTVLVWQVLQHYRSLTQNITKKDLKTVLDGILRETKFQAKTSGELKEKLARIEQDGFSHLQRIGFLRFNPFADTGGDQSFILAFLDEKNNGIVFSSMHGRGTTRLYAKQVVQGKGKDFELSDEEKKVIQQARKLK</sequence>
<feature type="transmembrane region" description="Helical" evidence="1">
    <location>
        <begin position="12"/>
        <end position="35"/>
    </location>
</feature>
<name>A0A1F5E560_9BACT</name>
<proteinExistence type="predicted"/>
<protein>
    <recommendedName>
        <fullName evidence="4">DUF4446 domain-containing protein</fullName>
    </recommendedName>
</protein>
<keyword evidence="1" id="KW-1133">Transmembrane helix</keyword>
<evidence type="ECO:0008006" key="4">
    <source>
        <dbReference type="Google" id="ProtNLM"/>
    </source>
</evidence>
<gene>
    <name evidence="2" type="ORF">A2160_00310</name>
</gene>
<dbReference type="Proteomes" id="UP000177006">
    <property type="component" value="Unassembled WGS sequence"/>
</dbReference>
<dbReference type="AlphaFoldDB" id="A0A1F5E560"/>
<keyword evidence="1" id="KW-0812">Transmembrane</keyword>
<accession>A0A1F5E560</accession>
<reference evidence="2 3" key="1">
    <citation type="journal article" date="2016" name="Nat. Commun.">
        <title>Thousands of microbial genomes shed light on interconnected biogeochemical processes in an aquifer system.</title>
        <authorList>
            <person name="Anantharaman K."/>
            <person name="Brown C.T."/>
            <person name="Hug L.A."/>
            <person name="Sharon I."/>
            <person name="Castelle C.J."/>
            <person name="Probst A.J."/>
            <person name="Thomas B.C."/>
            <person name="Singh A."/>
            <person name="Wilkins M.J."/>
            <person name="Karaoz U."/>
            <person name="Brodie E.L."/>
            <person name="Williams K.H."/>
            <person name="Hubbard S.S."/>
            <person name="Banfield J.F."/>
        </authorList>
    </citation>
    <scope>NUCLEOTIDE SEQUENCE [LARGE SCALE GENOMIC DNA]</scope>
</reference>
<organism evidence="2 3">
    <name type="scientific">Candidatus Beckwithbacteria bacterium RBG_13_42_9</name>
    <dbReference type="NCBI Taxonomy" id="1797457"/>
    <lineage>
        <taxon>Bacteria</taxon>
        <taxon>Candidatus Beckwithiibacteriota</taxon>
    </lineage>
</organism>
<keyword evidence="1" id="KW-0472">Membrane</keyword>
<evidence type="ECO:0000256" key="1">
    <source>
        <dbReference type="SAM" id="Phobius"/>
    </source>
</evidence>
<dbReference type="InterPro" id="IPR027981">
    <property type="entry name" value="DUF4446"/>
</dbReference>
<dbReference type="EMBL" id="MEZK01000021">
    <property type="protein sequence ID" value="OGD62505.1"/>
    <property type="molecule type" value="Genomic_DNA"/>
</dbReference>
<evidence type="ECO:0000313" key="3">
    <source>
        <dbReference type="Proteomes" id="UP000177006"/>
    </source>
</evidence>
<dbReference type="STRING" id="1797457.A2160_00310"/>